<gene>
    <name evidence="1" type="ORF">BCF44_108140</name>
</gene>
<dbReference type="EMBL" id="QUNO01000008">
    <property type="protein sequence ID" value="REH44660.1"/>
    <property type="molecule type" value="Genomic_DNA"/>
</dbReference>
<dbReference type="Proteomes" id="UP000256269">
    <property type="component" value="Unassembled WGS sequence"/>
</dbReference>
<keyword evidence="2" id="KW-1185">Reference proteome</keyword>
<reference evidence="1 2" key="1">
    <citation type="submission" date="2018-08" db="EMBL/GenBank/DDBJ databases">
        <title>Genomic Encyclopedia of Archaeal and Bacterial Type Strains, Phase II (KMG-II): from individual species to whole genera.</title>
        <authorList>
            <person name="Goeker M."/>
        </authorList>
    </citation>
    <scope>NUCLEOTIDE SEQUENCE [LARGE SCALE GENOMIC DNA]</scope>
    <source>
        <strain evidence="1 2">DSM 45791</strain>
    </source>
</reference>
<organism evidence="1 2">
    <name type="scientific">Kutzneria buriramensis</name>
    <dbReference type="NCBI Taxonomy" id="1045776"/>
    <lineage>
        <taxon>Bacteria</taxon>
        <taxon>Bacillati</taxon>
        <taxon>Actinomycetota</taxon>
        <taxon>Actinomycetes</taxon>
        <taxon>Pseudonocardiales</taxon>
        <taxon>Pseudonocardiaceae</taxon>
        <taxon>Kutzneria</taxon>
    </lineage>
</organism>
<evidence type="ECO:0000313" key="1">
    <source>
        <dbReference type="EMBL" id="REH44660.1"/>
    </source>
</evidence>
<sequence length="85" mass="9102">MPGVDARVPVENLAGVVFEYSPDRRRLRVRVPVASSGVVVDLSRAAALDLAEKIGARATEMADPEVPVQQCVSWSEILGGTERGQ</sequence>
<proteinExistence type="predicted"/>
<evidence type="ECO:0000313" key="2">
    <source>
        <dbReference type="Proteomes" id="UP000256269"/>
    </source>
</evidence>
<comment type="caution">
    <text evidence="1">The sequence shown here is derived from an EMBL/GenBank/DDBJ whole genome shotgun (WGS) entry which is preliminary data.</text>
</comment>
<protein>
    <submittedName>
        <fullName evidence="1">Uncharacterized protein</fullName>
    </submittedName>
</protein>
<dbReference type="AlphaFoldDB" id="A0A3E0HFU1"/>
<accession>A0A3E0HFU1</accession>
<name>A0A3E0HFU1_9PSEU</name>